<dbReference type="EMBL" id="REFR01000009">
    <property type="protein sequence ID" value="RMB11781.1"/>
    <property type="molecule type" value="Genomic_DNA"/>
</dbReference>
<keyword evidence="1" id="KW-0802">TPR repeat</keyword>
<dbReference type="AlphaFoldDB" id="A0A3M0CQF6"/>
<dbReference type="OrthoDB" id="7251180at2"/>
<organism evidence="2 3">
    <name type="scientific">Eilatimonas milleporae</name>
    <dbReference type="NCBI Taxonomy" id="911205"/>
    <lineage>
        <taxon>Bacteria</taxon>
        <taxon>Pseudomonadati</taxon>
        <taxon>Pseudomonadota</taxon>
        <taxon>Alphaproteobacteria</taxon>
        <taxon>Kordiimonadales</taxon>
        <taxon>Kordiimonadaceae</taxon>
        <taxon>Eilatimonas</taxon>
    </lineage>
</organism>
<keyword evidence="2" id="KW-0808">Transferase</keyword>
<dbReference type="InterPro" id="IPR011990">
    <property type="entry name" value="TPR-like_helical_dom_sf"/>
</dbReference>
<dbReference type="SMART" id="SM00028">
    <property type="entry name" value="TPR"/>
    <property type="match status" value="2"/>
</dbReference>
<gene>
    <name evidence="2" type="ORF">BXY39_0265</name>
</gene>
<dbReference type="SUPFAM" id="SSF52540">
    <property type="entry name" value="P-loop containing nucleoside triphosphate hydrolases"/>
    <property type="match status" value="1"/>
</dbReference>
<name>A0A3M0CQF6_9PROT</name>
<dbReference type="Proteomes" id="UP000271227">
    <property type="component" value="Unassembled WGS sequence"/>
</dbReference>
<dbReference type="InterPro" id="IPR019734">
    <property type="entry name" value="TPR_rpt"/>
</dbReference>
<evidence type="ECO:0000313" key="3">
    <source>
        <dbReference type="Proteomes" id="UP000271227"/>
    </source>
</evidence>
<sequence>MILAYHIAKTGGTTLLHHLRDELGKDACVAYGLHPGMERFFNGQPLWEELPDAEKRQARVLLGHQVSDRLIPTIPADDVIGLFCVWRDPYDHFISQYRHHSGYLAQTGQQVDARAYLKSLPPNRVVRALYRLFRRLAMEDRFSFDAACRVLSQFEFLCVTERLATDLTTLTQRLGVGPVTRRERVSQGQIDLGGLHADDIYEHFRMDMRLYRLIVDRLNGRTEDNPLAFDASLFSENQRRLRQESHDRDAVPPAYEALASFMVGRNVIDAAKLELTLRGAEAPKYAPIWAAHATVNQQRDPVAVALSEKEKGSVYMRHNLPELALSCFEKAIQLNPEHITAHIAGARAFQALGDIPMARRYAEQGLALNPRNGVARDLLAVLEKQSEKALSNPA</sequence>
<dbReference type="GO" id="GO:0016740">
    <property type="term" value="F:transferase activity"/>
    <property type="evidence" value="ECO:0007669"/>
    <property type="project" value="UniProtKB-KW"/>
</dbReference>
<reference evidence="2 3" key="1">
    <citation type="submission" date="2018-10" db="EMBL/GenBank/DDBJ databases">
        <title>Genomic Encyclopedia of Archaeal and Bacterial Type Strains, Phase II (KMG-II): from individual species to whole genera.</title>
        <authorList>
            <person name="Goeker M."/>
        </authorList>
    </citation>
    <scope>NUCLEOTIDE SEQUENCE [LARGE SCALE GENOMIC DNA]</scope>
    <source>
        <strain evidence="2 3">DSM 25217</strain>
    </source>
</reference>
<dbReference type="InParanoid" id="A0A3M0CQF6"/>
<dbReference type="InterPro" id="IPR027417">
    <property type="entry name" value="P-loop_NTPase"/>
</dbReference>
<evidence type="ECO:0000256" key="1">
    <source>
        <dbReference type="PROSITE-ProRule" id="PRU00339"/>
    </source>
</evidence>
<dbReference type="RefSeq" id="WP_121937022.1">
    <property type="nucleotide sequence ID" value="NZ_REFR01000009.1"/>
</dbReference>
<dbReference type="Gene3D" id="1.25.40.10">
    <property type="entry name" value="Tetratricopeptide repeat domain"/>
    <property type="match status" value="1"/>
</dbReference>
<comment type="caution">
    <text evidence="2">The sequence shown here is derived from an EMBL/GenBank/DDBJ whole genome shotgun (WGS) entry which is preliminary data.</text>
</comment>
<dbReference type="SUPFAM" id="SSF48452">
    <property type="entry name" value="TPR-like"/>
    <property type="match status" value="1"/>
</dbReference>
<evidence type="ECO:0000313" key="2">
    <source>
        <dbReference type="EMBL" id="RMB11781.1"/>
    </source>
</evidence>
<protein>
    <submittedName>
        <fullName evidence="2">Sulfotransferase family protein</fullName>
    </submittedName>
</protein>
<dbReference type="PROSITE" id="PS50005">
    <property type="entry name" value="TPR"/>
    <property type="match status" value="1"/>
</dbReference>
<feature type="repeat" description="TPR" evidence="1">
    <location>
        <begin position="305"/>
        <end position="338"/>
    </location>
</feature>
<keyword evidence="3" id="KW-1185">Reference proteome</keyword>
<proteinExistence type="predicted"/>
<accession>A0A3M0CQF6</accession>
<dbReference type="Gene3D" id="3.40.50.300">
    <property type="entry name" value="P-loop containing nucleotide triphosphate hydrolases"/>
    <property type="match status" value="1"/>
</dbReference>